<dbReference type="GO" id="GO:0006654">
    <property type="term" value="P:phosphatidic acid biosynthetic process"/>
    <property type="evidence" value="ECO:0007669"/>
    <property type="project" value="TreeGrafter"/>
</dbReference>
<dbReference type="SUPFAM" id="SSF69593">
    <property type="entry name" value="Glycerol-3-phosphate (1)-acyltransferase"/>
    <property type="match status" value="1"/>
</dbReference>
<evidence type="ECO:0000259" key="4">
    <source>
        <dbReference type="SMART" id="SM00563"/>
    </source>
</evidence>
<evidence type="ECO:0000256" key="2">
    <source>
        <dbReference type="ARBA" id="ARBA00023315"/>
    </source>
</evidence>
<accession>F2TZP0</accession>
<dbReference type="InterPro" id="IPR002123">
    <property type="entry name" value="Plipid/glycerol_acylTrfase"/>
</dbReference>
<dbReference type="STRING" id="946362.F2TZP0"/>
<dbReference type="InParanoid" id="F2TZP0"/>
<dbReference type="eggNOG" id="ENOG502STRA">
    <property type="taxonomic scope" value="Eukaryota"/>
</dbReference>
<evidence type="ECO:0000256" key="1">
    <source>
        <dbReference type="ARBA" id="ARBA00022679"/>
    </source>
</evidence>
<dbReference type="Proteomes" id="UP000007799">
    <property type="component" value="Unassembled WGS sequence"/>
</dbReference>
<keyword evidence="3" id="KW-0472">Membrane</keyword>
<gene>
    <name evidence="5" type="ORF">PTSG_02032</name>
</gene>
<feature type="domain" description="Phospholipid/glycerol acyltransferase" evidence="4">
    <location>
        <begin position="331"/>
        <end position="449"/>
    </location>
</feature>
<dbReference type="EMBL" id="GL832957">
    <property type="protein sequence ID" value="EGD79064.1"/>
    <property type="molecule type" value="Genomic_DNA"/>
</dbReference>
<keyword evidence="3" id="KW-1133">Transmembrane helix</keyword>
<dbReference type="OMA" id="DDTINDR"/>
<name>F2TZP0_SALR5</name>
<dbReference type="Pfam" id="PF01553">
    <property type="entry name" value="Acyltransferase"/>
    <property type="match status" value="1"/>
</dbReference>
<evidence type="ECO:0000256" key="3">
    <source>
        <dbReference type="SAM" id="Phobius"/>
    </source>
</evidence>
<sequence>MLALALVAISFIGFIVLRWCLRHGVWIPFGNGTWVRRWYAPVKESDETLQQLQTNLQTVCKDSIDTVLDYPVLMAKTCEELRKELHNKVILEIYCQKQRKVVGFHMAFWSRLNVHLGLVMIAKSAQKRGLQKLSLFNICMLMFDWFAYRFRISDIGYSSSAFRLFSYTINKSYPNLYFDVKPEKWHYDIAKELLAKHRRDMGVSAEATFDPVHFVVKGSNKAAGGGANALVQHVVTRKSRMGVAAQYLDDLLQPEDEQLYIGDGDIFVFLYRMLPVVPMVSTYVRYLIMFAIFAVHNYLYANASWYASTALKLMRFRHHIRGAVPPTDKPALWVCNHYSYLDALLIHAAVPGVRIIAKKDLADEMPKGMLRDFMFRVWCRGGFMWYDRQSKDATIRERIAEAFRQGQSVVVFSEGTSKRSGPPGEMRPGAVKIAADNGVPIIPVALRYSFPIGVAKGDNAIRNIMSILPMRGIRCGIRFGQPIQHPKDIDQVRGRVTELWRELADDMVYPVLESAAV</sequence>
<feature type="transmembrane region" description="Helical" evidence="3">
    <location>
        <begin position="283"/>
        <end position="307"/>
    </location>
</feature>
<protein>
    <recommendedName>
        <fullName evidence="4">Phospholipid/glycerol acyltransferase domain-containing protein</fullName>
    </recommendedName>
</protein>
<proteinExistence type="predicted"/>
<evidence type="ECO:0000313" key="6">
    <source>
        <dbReference type="Proteomes" id="UP000007799"/>
    </source>
</evidence>
<dbReference type="AlphaFoldDB" id="F2TZP0"/>
<reference evidence="5" key="1">
    <citation type="submission" date="2009-08" db="EMBL/GenBank/DDBJ databases">
        <title>Annotation of Salpingoeca rosetta.</title>
        <authorList>
            <consortium name="The Broad Institute Genome Sequencing Platform"/>
            <person name="Russ C."/>
            <person name="Cuomo C."/>
            <person name="Burger G."/>
            <person name="Gray M.W."/>
            <person name="Holland P.W.H."/>
            <person name="King N."/>
            <person name="Lang F.B.F."/>
            <person name="Roger A.J."/>
            <person name="Ruiz-Trillo I."/>
            <person name="Young S.K."/>
            <person name="Zeng Q."/>
            <person name="Gargeya S."/>
            <person name="Alvarado L."/>
            <person name="Berlin A."/>
            <person name="Chapman S.B."/>
            <person name="Chen Z."/>
            <person name="Freedman E."/>
            <person name="Gellesch M."/>
            <person name="Goldberg J."/>
            <person name="Griggs A."/>
            <person name="Gujja S."/>
            <person name="Heilman E."/>
            <person name="Heiman D."/>
            <person name="Howarth C."/>
            <person name="Mehta T."/>
            <person name="Neiman D."/>
            <person name="Pearson M."/>
            <person name="Roberts A."/>
            <person name="Saif S."/>
            <person name="Shea T."/>
            <person name="Shenoy N."/>
            <person name="Sisk P."/>
            <person name="Stolte C."/>
            <person name="Sykes S."/>
            <person name="White J."/>
            <person name="Yandava C."/>
            <person name="Haas B."/>
            <person name="Nusbaum C."/>
            <person name="Birren B."/>
        </authorList>
    </citation>
    <scope>NUCLEOTIDE SEQUENCE [LARGE SCALE GENOMIC DNA]</scope>
    <source>
        <strain evidence="5">ATCC 50818</strain>
    </source>
</reference>
<dbReference type="GO" id="GO:0003841">
    <property type="term" value="F:1-acylglycerol-3-phosphate O-acyltransferase activity"/>
    <property type="evidence" value="ECO:0007669"/>
    <property type="project" value="TreeGrafter"/>
</dbReference>
<keyword evidence="2" id="KW-0012">Acyltransferase</keyword>
<keyword evidence="3" id="KW-0812">Transmembrane</keyword>
<dbReference type="CDD" id="cd07989">
    <property type="entry name" value="LPLAT_AGPAT-like"/>
    <property type="match status" value="1"/>
</dbReference>
<dbReference type="SMART" id="SM00563">
    <property type="entry name" value="PlsC"/>
    <property type="match status" value="1"/>
</dbReference>
<dbReference type="OrthoDB" id="417078at2759"/>
<dbReference type="GO" id="GO:0005783">
    <property type="term" value="C:endoplasmic reticulum"/>
    <property type="evidence" value="ECO:0007669"/>
    <property type="project" value="TreeGrafter"/>
</dbReference>
<organism evidence="6">
    <name type="scientific">Salpingoeca rosetta (strain ATCC 50818 / BSB-021)</name>
    <dbReference type="NCBI Taxonomy" id="946362"/>
    <lineage>
        <taxon>Eukaryota</taxon>
        <taxon>Choanoflagellata</taxon>
        <taxon>Craspedida</taxon>
        <taxon>Salpingoecidae</taxon>
        <taxon>Salpingoeca</taxon>
    </lineage>
</organism>
<dbReference type="PANTHER" id="PTHR10434:SF11">
    <property type="entry name" value="1-ACYL-SN-GLYCEROL-3-PHOSPHATE ACYLTRANSFERASE"/>
    <property type="match status" value="1"/>
</dbReference>
<dbReference type="RefSeq" id="XP_004998020.1">
    <property type="nucleotide sequence ID" value="XM_004997963.1"/>
</dbReference>
<dbReference type="KEGG" id="sre:PTSG_02032"/>
<keyword evidence="1" id="KW-0808">Transferase</keyword>
<evidence type="ECO:0000313" key="5">
    <source>
        <dbReference type="EMBL" id="EGD79064.1"/>
    </source>
</evidence>
<dbReference type="GeneID" id="16078616"/>
<keyword evidence="6" id="KW-1185">Reference proteome</keyword>
<dbReference type="PANTHER" id="PTHR10434">
    <property type="entry name" value="1-ACYL-SN-GLYCEROL-3-PHOSPHATE ACYLTRANSFERASE"/>
    <property type="match status" value="1"/>
</dbReference>